<gene>
    <name evidence="1" type="ORF">J5227_08065</name>
</gene>
<comment type="caution">
    <text evidence="1">The sequence shown here is derived from an EMBL/GenBank/DDBJ whole genome shotgun (WGS) entry which is preliminary data.</text>
</comment>
<accession>A0A8I2B8C0</accession>
<dbReference type="AlphaFoldDB" id="A0A8I2B8C0"/>
<dbReference type="Proteomes" id="UP000665181">
    <property type="component" value="Unassembled WGS sequence"/>
</dbReference>
<proteinExistence type="predicted"/>
<reference evidence="1" key="1">
    <citation type="submission" date="2021-03" db="EMBL/GenBank/DDBJ databases">
        <title>Isolation of Bacillus subtilis from fermented food sample.</title>
        <authorList>
            <person name="Lakshmanan V."/>
            <person name="Athira K."/>
            <person name="Rajagopal K."/>
        </authorList>
    </citation>
    <scope>NUCLEOTIDE SEQUENCE</scope>
    <source>
        <strain evidence="1">S1</strain>
    </source>
</reference>
<name>A0A8I2B8C0_BACIU</name>
<evidence type="ECO:0000313" key="1">
    <source>
        <dbReference type="EMBL" id="MBO3794263.1"/>
    </source>
</evidence>
<organism evidence="1 2">
    <name type="scientific">Bacillus subtilis</name>
    <dbReference type="NCBI Taxonomy" id="1423"/>
    <lineage>
        <taxon>Bacteria</taxon>
        <taxon>Bacillati</taxon>
        <taxon>Bacillota</taxon>
        <taxon>Bacilli</taxon>
        <taxon>Bacillales</taxon>
        <taxon>Bacillaceae</taxon>
        <taxon>Bacillus</taxon>
    </lineage>
</organism>
<protein>
    <submittedName>
        <fullName evidence="1">Uncharacterized protein</fullName>
    </submittedName>
</protein>
<dbReference type="EMBL" id="JAGFPW010000005">
    <property type="protein sequence ID" value="MBO3794263.1"/>
    <property type="molecule type" value="Genomic_DNA"/>
</dbReference>
<sequence>MADTSVYTTDYMKRIAFLDGQVLHDFHLNIMQKNIAEAIKLQTTRSKYDVYLLVSPYNMYFYEAFVGTAERHQNSTATINQLSFSISTGSWESSLLELPAPTEEICLVANFEDYTDKGAYVKFYYRTGLNNDWIEIMPDDPAYLSVPKKYVQVKVECTYTGTIRPTVYDFALLVK</sequence>
<evidence type="ECO:0000313" key="2">
    <source>
        <dbReference type="Proteomes" id="UP000665181"/>
    </source>
</evidence>
<dbReference type="RefSeq" id="WP_208556249.1">
    <property type="nucleotide sequence ID" value="NZ_JAGFPW010000005.1"/>
</dbReference>